<keyword evidence="1" id="KW-0833">Ubl conjugation pathway</keyword>
<dbReference type="PROSITE" id="PS50181">
    <property type="entry name" value="FBOX"/>
    <property type="match status" value="1"/>
</dbReference>
<evidence type="ECO:0000256" key="3">
    <source>
        <dbReference type="SAM" id="MobiDB-lite"/>
    </source>
</evidence>
<dbReference type="PANTHER" id="PTHR12874:SF9">
    <property type="entry name" value="F-BOX ONLY PROTEIN 48"/>
    <property type="match status" value="1"/>
</dbReference>
<feature type="compositionally biased region" description="Basic and acidic residues" evidence="3">
    <location>
        <begin position="20"/>
        <end position="32"/>
    </location>
</feature>
<feature type="domain" description="F-box" evidence="4">
    <location>
        <begin position="224"/>
        <end position="274"/>
    </location>
</feature>
<dbReference type="SUPFAM" id="SSF81383">
    <property type="entry name" value="F-box domain"/>
    <property type="match status" value="1"/>
</dbReference>
<dbReference type="Gene3D" id="1.20.1280.50">
    <property type="match status" value="1"/>
</dbReference>
<feature type="region of interest" description="Disordered" evidence="3">
    <location>
        <begin position="1"/>
        <end position="92"/>
    </location>
</feature>
<keyword evidence="6" id="KW-1185">Reference proteome</keyword>
<dbReference type="Proteomes" id="UP001365542">
    <property type="component" value="Unassembled WGS sequence"/>
</dbReference>
<feature type="compositionally biased region" description="Low complexity" evidence="3">
    <location>
        <begin position="37"/>
        <end position="51"/>
    </location>
</feature>
<dbReference type="GO" id="GO:0005737">
    <property type="term" value="C:cytoplasm"/>
    <property type="evidence" value="ECO:0007669"/>
    <property type="project" value="TreeGrafter"/>
</dbReference>
<feature type="region of interest" description="Disordered" evidence="3">
    <location>
        <begin position="155"/>
        <end position="174"/>
    </location>
</feature>
<proteinExistence type="predicted"/>
<evidence type="ECO:0000313" key="5">
    <source>
        <dbReference type="EMBL" id="KAK6539586.1"/>
    </source>
</evidence>
<sequence>MSNKPIEVKPQSGQLADELESFRRQWKEDLKSQQKPAAASNSNSGDSASTSKQPLPASDSTSSHKRRLSHTFAREGYRHPANGLREQDDGFRSYDLEVQPSLSLGPGERTLTSKPLTTALDYYEAAAEKEEEGNLNESVKLYRKAFKMDPSVEKQYKEKHFPQPPSAAQTKKEPVLMTEQSSEGPILLPTKDLIPTLSSVPITPDTRINLASLKGKESYNKLPPCPISTIPREILIQIMTRLGEIDLSSFVRCATVCKALCYLVYTERQVWKTLCDARYEDMIWGPSWACDIKGKPLPRSPGFGVDEFSGLGSLTSDVSNLAIVEEDEDDNDVSDNEKLELLTRPYDEIEVLKYNGSYRTMFIERPRIRYNGVYISTCTYLRSGHMVTNSLALSNPVHLVTYYRYLRFFPSGFVLTLLTPVEPSEVVHSITIENYKHLTSSTSTHTLNAITSALPNNIKHMLPGRWRAVFNPMTYPSPNSTEEPGGRIQVEAEGAGVNNRYINILDLTLKMRPKGVGGRRGYGDRLAWNSYTSWNRLTDDRAAYTLKNDKPFYFSRVKAFEKDGEGDMLSG</sequence>
<name>A0AAV9XDB4_9PEZI</name>
<dbReference type="Pfam" id="PF19270">
    <property type="entry name" value="FBO_C"/>
    <property type="match status" value="1"/>
</dbReference>
<organism evidence="5 6">
    <name type="scientific">Orbilia ellipsospora</name>
    <dbReference type="NCBI Taxonomy" id="2528407"/>
    <lineage>
        <taxon>Eukaryota</taxon>
        <taxon>Fungi</taxon>
        <taxon>Dikarya</taxon>
        <taxon>Ascomycota</taxon>
        <taxon>Pezizomycotina</taxon>
        <taxon>Orbiliomycetes</taxon>
        <taxon>Orbiliales</taxon>
        <taxon>Orbiliaceae</taxon>
        <taxon>Orbilia</taxon>
    </lineage>
</organism>
<feature type="repeat" description="TPR" evidence="2">
    <location>
        <begin position="119"/>
        <end position="152"/>
    </location>
</feature>
<evidence type="ECO:0000256" key="2">
    <source>
        <dbReference type="PROSITE-ProRule" id="PRU00339"/>
    </source>
</evidence>
<keyword evidence="2" id="KW-0802">TPR repeat</keyword>
<dbReference type="GO" id="GO:0031146">
    <property type="term" value="P:SCF-dependent proteasomal ubiquitin-dependent protein catabolic process"/>
    <property type="evidence" value="ECO:0007669"/>
    <property type="project" value="TreeGrafter"/>
</dbReference>
<dbReference type="AlphaFoldDB" id="A0AAV9XDB4"/>
<evidence type="ECO:0000256" key="1">
    <source>
        <dbReference type="ARBA" id="ARBA00022786"/>
    </source>
</evidence>
<dbReference type="EMBL" id="JAVHJO010000006">
    <property type="protein sequence ID" value="KAK6539586.1"/>
    <property type="molecule type" value="Genomic_DNA"/>
</dbReference>
<dbReference type="GO" id="GO:0019005">
    <property type="term" value="C:SCF ubiquitin ligase complex"/>
    <property type="evidence" value="ECO:0007669"/>
    <property type="project" value="TreeGrafter"/>
</dbReference>
<dbReference type="InterPro" id="IPR045464">
    <property type="entry name" value="Hrt3/FBXO9_C"/>
</dbReference>
<dbReference type="Pfam" id="PF12937">
    <property type="entry name" value="F-box-like"/>
    <property type="match status" value="1"/>
</dbReference>
<dbReference type="PANTHER" id="PTHR12874">
    <property type="entry name" value="F-BOX ONLY PROTEIN 48-RELATED"/>
    <property type="match status" value="1"/>
</dbReference>
<evidence type="ECO:0000313" key="6">
    <source>
        <dbReference type="Proteomes" id="UP001365542"/>
    </source>
</evidence>
<dbReference type="InterPro" id="IPR036047">
    <property type="entry name" value="F-box-like_dom_sf"/>
</dbReference>
<evidence type="ECO:0000259" key="4">
    <source>
        <dbReference type="PROSITE" id="PS50181"/>
    </source>
</evidence>
<dbReference type="InterPro" id="IPR001810">
    <property type="entry name" value="F-box_dom"/>
</dbReference>
<protein>
    <recommendedName>
        <fullName evidence="4">F-box domain-containing protein</fullName>
    </recommendedName>
</protein>
<accession>A0AAV9XDB4</accession>
<dbReference type="InterPro" id="IPR019734">
    <property type="entry name" value="TPR_rpt"/>
</dbReference>
<dbReference type="PROSITE" id="PS50005">
    <property type="entry name" value="TPR"/>
    <property type="match status" value="1"/>
</dbReference>
<reference evidence="5 6" key="1">
    <citation type="submission" date="2019-10" db="EMBL/GenBank/DDBJ databases">
        <authorList>
            <person name="Palmer J.M."/>
        </authorList>
    </citation>
    <scope>NUCLEOTIDE SEQUENCE [LARGE SCALE GENOMIC DNA]</scope>
    <source>
        <strain evidence="5 6">TWF694</strain>
    </source>
</reference>
<gene>
    <name evidence="5" type="ORF">TWF694_009796</name>
</gene>
<comment type="caution">
    <text evidence="5">The sequence shown here is derived from an EMBL/GenBank/DDBJ whole genome shotgun (WGS) entry which is preliminary data.</text>
</comment>